<dbReference type="STRING" id="546364.SAMN04489730_6717"/>
<dbReference type="PANTHER" id="PTHR48050:SF13">
    <property type="entry name" value="STEROL 3-BETA-GLUCOSYLTRANSFERASE UGT80A2"/>
    <property type="match status" value="1"/>
</dbReference>
<gene>
    <name evidence="5" type="ORF">SAMN04489730_6717</name>
</gene>
<proteinExistence type="predicted"/>
<accession>A0A1K1STH8</accession>
<dbReference type="FunFam" id="3.40.50.2000:FF:000009">
    <property type="entry name" value="Sterol 3-beta-glucosyltransferase UGT80A2"/>
    <property type="match status" value="1"/>
</dbReference>
<feature type="domain" description="Erythromycin biosynthesis protein CIII-like C-terminal" evidence="4">
    <location>
        <begin position="281"/>
        <end position="372"/>
    </location>
</feature>
<dbReference type="Pfam" id="PF03033">
    <property type="entry name" value="Glyco_transf_28"/>
    <property type="match status" value="1"/>
</dbReference>
<dbReference type="GO" id="GO:0033072">
    <property type="term" value="P:vancomycin biosynthetic process"/>
    <property type="evidence" value="ECO:0007669"/>
    <property type="project" value="UniProtKB-UniPathway"/>
</dbReference>
<dbReference type="Proteomes" id="UP000182740">
    <property type="component" value="Unassembled WGS sequence"/>
</dbReference>
<dbReference type="InterPro" id="IPR010610">
    <property type="entry name" value="EryCIII-like_C"/>
</dbReference>
<dbReference type="EMBL" id="FPJG01000006">
    <property type="protein sequence ID" value="SFW87582.1"/>
    <property type="molecule type" value="Genomic_DNA"/>
</dbReference>
<keyword evidence="2" id="KW-0045">Antibiotic biosynthesis</keyword>
<feature type="domain" description="Glycosyltransferase family 28 N-terminal" evidence="3">
    <location>
        <begin position="3"/>
        <end position="91"/>
    </location>
</feature>
<dbReference type="Pfam" id="PF06722">
    <property type="entry name" value="EryCIII-like_C"/>
    <property type="match status" value="1"/>
</dbReference>
<dbReference type="PANTHER" id="PTHR48050">
    <property type="entry name" value="STEROL 3-BETA-GLUCOSYLTRANSFERASE"/>
    <property type="match status" value="1"/>
</dbReference>
<dbReference type="UniPathway" id="UPA00162"/>
<dbReference type="GO" id="GO:0016758">
    <property type="term" value="F:hexosyltransferase activity"/>
    <property type="evidence" value="ECO:0007669"/>
    <property type="project" value="InterPro"/>
</dbReference>
<evidence type="ECO:0000313" key="6">
    <source>
        <dbReference type="Proteomes" id="UP000182740"/>
    </source>
</evidence>
<dbReference type="Gene3D" id="3.40.50.2000">
    <property type="entry name" value="Glycogen Phosphorylase B"/>
    <property type="match status" value="2"/>
</dbReference>
<dbReference type="CDD" id="cd03784">
    <property type="entry name" value="GT1_Gtf-like"/>
    <property type="match status" value="1"/>
</dbReference>
<dbReference type="AlphaFoldDB" id="A0A1K1STH8"/>
<dbReference type="InterPro" id="IPR002213">
    <property type="entry name" value="UDP_glucos_trans"/>
</dbReference>
<keyword evidence="5" id="KW-0808">Transferase</keyword>
<dbReference type="RefSeq" id="WP_072480004.1">
    <property type="nucleotide sequence ID" value="NZ_FPJG01000006.1"/>
</dbReference>
<evidence type="ECO:0000259" key="4">
    <source>
        <dbReference type="Pfam" id="PF06722"/>
    </source>
</evidence>
<dbReference type="InterPro" id="IPR050426">
    <property type="entry name" value="Glycosyltransferase_28"/>
</dbReference>
<reference evidence="6" key="1">
    <citation type="submission" date="2016-11" db="EMBL/GenBank/DDBJ databases">
        <authorList>
            <person name="Varghese N."/>
            <person name="Submissions S."/>
        </authorList>
    </citation>
    <scope>NUCLEOTIDE SEQUENCE [LARGE SCALE GENOMIC DNA]</scope>
    <source>
        <strain evidence="6">DSM 44671</strain>
    </source>
</reference>
<evidence type="ECO:0000259" key="3">
    <source>
        <dbReference type="Pfam" id="PF03033"/>
    </source>
</evidence>
<dbReference type="GO" id="GO:0008194">
    <property type="term" value="F:UDP-glycosyltransferase activity"/>
    <property type="evidence" value="ECO:0007669"/>
    <property type="project" value="InterPro"/>
</dbReference>
<dbReference type="SUPFAM" id="SSF53756">
    <property type="entry name" value="UDP-Glycosyltransferase/glycogen phosphorylase"/>
    <property type="match status" value="1"/>
</dbReference>
<name>A0A1K1STH8_9PSEU</name>
<dbReference type="InterPro" id="IPR004276">
    <property type="entry name" value="GlycoTrans_28_N"/>
</dbReference>
<comment type="pathway">
    <text evidence="1">Antibiotic biosynthesis; vancomycin biosynthesis.</text>
</comment>
<keyword evidence="6" id="KW-1185">Reference proteome</keyword>
<evidence type="ECO:0000313" key="5">
    <source>
        <dbReference type="EMBL" id="SFW87582.1"/>
    </source>
</evidence>
<dbReference type="GO" id="GO:0005975">
    <property type="term" value="P:carbohydrate metabolic process"/>
    <property type="evidence" value="ECO:0007669"/>
    <property type="project" value="InterPro"/>
</dbReference>
<evidence type="ECO:0000256" key="2">
    <source>
        <dbReference type="ARBA" id="ARBA00023194"/>
    </source>
</evidence>
<sequence length="389" mass="41171">MRVLLSTIGSRGEVQPVLALASELRALGQDVRLCVPPDFRDRLEGLGFDVVPIGPALRRTTLEQVRKSAGDTVATQFETITVAAEGCDVLVAAGALQFAARSIAERMGAAYVYAAFCPITLPSERHAPPPMPWRSPGETDNLALWREDAQRWNTMFGGRVDAFRAAAGQEPVDDLPGHVFTDRPWLAADAALAPWPGDPRVVQTGAWIWPDERPLPDELREFLDAGEPPVYFGFGSMHAPAEVAGIALEAARAHGRRAVVARGWAGLAVVDAPGCLGIGEVNQQALFRRVAAVVHHGGAGTTTTAARAGAPQVVVPQMYDQHYFAGRVTALGLGAATEPGVPTVAALTEALDTALRSHAAAREFAGRVRGDGTSVAARHLLETVPLTSA</sequence>
<organism evidence="5 6">
    <name type="scientific">Amycolatopsis australiensis</name>
    <dbReference type="NCBI Taxonomy" id="546364"/>
    <lineage>
        <taxon>Bacteria</taxon>
        <taxon>Bacillati</taxon>
        <taxon>Actinomycetota</taxon>
        <taxon>Actinomycetes</taxon>
        <taxon>Pseudonocardiales</taxon>
        <taxon>Pseudonocardiaceae</taxon>
        <taxon>Amycolatopsis</taxon>
    </lineage>
</organism>
<evidence type="ECO:0000256" key="1">
    <source>
        <dbReference type="ARBA" id="ARBA00004660"/>
    </source>
</evidence>
<dbReference type="OrthoDB" id="3253247at2"/>
<protein>
    <submittedName>
        <fullName evidence="5">UDP:flavonoid glycosyltransferase YjiC, YdhE family</fullName>
    </submittedName>
</protein>